<dbReference type="AlphaFoldDB" id="A0A939K5N4"/>
<feature type="site" description="Important for catalytic activity" evidence="3">
    <location>
        <position position="143"/>
    </location>
</feature>
<evidence type="ECO:0000313" key="7">
    <source>
        <dbReference type="EMBL" id="MBO0936655.1"/>
    </source>
</evidence>
<dbReference type="InterPro" id="IPR013328">
    <property type="entry name" value="6PGD_dom2"/>
</dbReference>
<dbReference type="SUPFAM" id="SSF51735">
    <property type="entry name" value="NAD(P)-binding Rossmann-fold domains"/>
    <property type="match status" value="1"/>
</dbReference>
<dbReference type="PANTHER" id="PTHR48075">
    <property type="entry name" value="3-HYDROXYACYL-COA DEHYDROGENASE FAMILY PROTEIN"/>
    <property type="match status" value="1"/>
</dbReference>
<evidence type="ECO:0000256" key="1">
    <source>
        <dbReference type="ARBA" id="ARBA00009463"/>
    </source>
</evidence>
<dbReference type="InterPro" id="IPR008927">
    <property type="entry name" value="6-PGluconate_DH-like_C_sf"/>
</dbReference>
<evidence type="ECO:0000256" key="3">
    <source>
        <dbReference type="PIRSR" id="PIRSR000105-1"/>
    </source>
</evidence>
<keyword evidence="4" id="KW-0472">Membrane</keyword>
<dbReference type="GO" id="GO:0070403">
    <property type="term" value="F:NAD+ binding"/>
    <property type="evidence" value="ECO:0007669"/>
    <property type="project" value="InterPro"/>
</dbReference>
<organism evidence="7 8">
    <name type="scientific">Fibrella rubiginis</name>
    <dbReference type="NCBI Taxonomy" id="2817060"/>
    <lineage>
        <taxon>Bacteria</taxon>
        <taxon>Pseudomonadati</taxon>
        <taxon>Bacteroidota</taxon>
        <taxon>Cytophagia</taxon>
        <taxon>Cytophagales</taxon>
        <taxon>Spirosomataceae</taxon>
        <taxon>Fibrella</taxon>
    </lineage>
</organism>
<feature type="domain" description="3-hydroxyacyl-CoA dehydrogenase NAD binding" evidence="6">
    <location>
        <begin position="10"/>
        <end position="187"/>
    </location>
</feature>
<keyword evidence="8" id="KW-1185">Reference proteome</keyword>
<dbReference type="Gene3D" id="1.10.1040.10">
    <property type="entry name" value="N-(1-d-carboxylethyl)-l-norvaline Dehydrogenase, domain 2"/>
    <property type="match status" value="1"/>
</dbReference>
<evidence type="ECO:0000256" key="4">
    <source>
        <dbReference type="SAM" id="Phobius"/>
    </source>
</evidence>
<dbReference type="SUPFAM" id="SSF48179">
    <property type="entry name" value="6-phosphogluconate dehydrogenase C-terminal domain-like"/>
    <property type="match status" value="1"/>
</dbReference>
<dbReference type="InterPro" id="IPR006180">
    <property type="entry name" value="3-OHacyl-CoA_DH_CS"/>
</dbReference>
<dbReference type="PROSITE" id="PS51257">
    <property type="entry name" value="PROKAR_LIPOPROTEIN"/>
    <property type="match status" value="1"/>
</dbReference>
<evidence type="ECO:0000259" key="5">
    <source>
        <dbReference type="Pfam" id="PF00725"/>
    </source>
</evidence>
<feature type="transmembrane region" description="Helical" evidence="4">
    <location>
        <begin position="12"/>
        <end position="30"/>
    </location>
</feature>
<dbReference type="Gene3D" id="3.40.50.720">
    <property type="entry name" value="NAD(P)-binding Rossmann-like Domain"/>
    <property type="match status" value="1"/>
</dbReference>
<name>A0A939K5N4_9BACT</name>
<dbReference type="InterPro" id="IPR006108">
    <property type="entry name" value="3HC_DH_C"/>
</dbReference>
<evidence type="ECO:0000256" key="2">
    <source>
        <dbReference type="ARBA" id="ARBA00023002"/>
    </source>
</evidence>
<protein>
    <submittedName>
        <fullName evidence="7">3-hydroxyacyl-CoA dehydrogenase family protein</fullName>
    </submittedName>
</protein>
<dbReference type="Proteomes" id="UP000664034">
    <property type="component" value="Unassembled WGS sequence"/>
</dbReference>
<accession>A0A939K5N4</accession>
<comment type="similarity">
    <text evidence="1">Belongs to the 3-hydroxyacyl-CoA dehydrogenase family.</text>
</comment>
<dbReference type="Pfam" id="PF00725">
    <property type="entry name" value="3HCDH"/>
    <property type="match status" value="1"/>
</dbReference>
<keyword evidence="4" id="KW-1133">Transmembrane helix</keyword>
<sequence>MNETRQPGEVGVVGLGLMGCSIVSALLIAGNNVVAVAPIPADLDKALPKITHHLREAYRQGLSAYTLAENLARLTLTEDYSQLASCDLVSECVTENLEIKKKVYASVEAHIGPDAILTTNTSAIPNTILKDFVNRPHRFMGMHWAEPAFTTKFLEIVCNPLTDPALAEKLYERATTWGREPTLVRRDIRGFITNRIMYAMYREAFYLVENGYATVEDVDRACRNDGGHWMPFCGLFRYMDLTGLQAYYTVMKDLFPTLNNQAHVPKLIEDIARQGGNGIVNGKGFYDYTPEEAKEWEKAYEEFAFDISRLSAKYPGDLVKKRLEAEKLNGTVV</sequence>
<keyword evidence="2" id="KW-0560">Oxidoreductase</keyword>
<dbReference type="PROSITE" id="PS00067">
    <property type="entry name" value="3HCDH"/>
    <property type="match status" value="1"/>
</dbReference>
<gene>
    <name evidence="7" type="ORF">J2I47_08880</name>
</gene>
<dbReference type="EMBL" id="JAFMYV010000003">
    <property type="protein sequence ID" value="MBO0936655.1"/>
    <property type="molecule type" value="Genomic_DNA"/>
</dbReference>
<comment type="caution">
    <text evidence="7">The sequence shown here is derived from an EMBL/GenBank/DDBJ whole genome shotgun (WGS) entry which is preliminary data.</text>
</comment>
<keyword evidence="4" id="KW-0812">Transmembrane</keyword>
<dbReference type="InterPro" id="IPR006176">
    <property type="entry name" value="3-OHacyl-CoA_DH_NAD-bd"/>
</dbReference>
<dbReference type="PANTHER" id="PTHR48075:SF5">
    <property type="entry name" value="3-HYDROXYBUTYRYL-COA DEHYDROGENASE"/>
    <property type="match status" value="1"/>
</dbReference>
<dbReference type="GO" id="GO:0006631">
    <property type="term" value="P:fatty acid metabolic process"/>
    <property type="evidence" value="ECO:0007669"/>
    <property type="project" value="InterPro"/>
</dbReference>
<dbReference type="InterPro" id="IPR036291">
    <property type="entry name" value="NAD(P)-bd_dom_sf"/>
</dbReference>
<feature type="domain" description="3-hydroxyacyl-CoA dehydrogenase C-terminal" evidence="5">
    <location>
        <begin position="190"/>
        <end position="288"/>
    </location>
</feature>
<evidence type="ECO:0000259" key="6">
    <source>
        <dbReference type="Pfam" id="PF02737"/>
    </source>
</evidence>
<proteinExistence type="inferred from homology"/>
<dbReference type="GO" id="GO:0016616">
    <property type="term" value="F:oxidoreductase activity, acting on the CH-OH group of donors, NAD or NADP as acceptor"/>
    <property type="evidence" value="ECO:0007669"/>
    <property type="project" value="InterPro"/>
</dbReference>
<dbReference type="Pfam" id="PF02737">
    <property type="entry name" value="3HCDH_N"/>
    <property type="match status" value="1"/>
</dbReference>
<evidence type="ECO:0000313" key="8">
    <source>
        <dbReference type="Proteomes" id="UP000664034"/>
    </source>
</evidence>
<reference evidence="7" key="1">
    <citation type="submission" date="2021-03" db="EMBL/GenBank/DDBJ databases">
        <title>Fibrella sp. HMF5335 genome sequencing and assembly.</title>
        <authorList>
            <person name="Kang H."/>
            <person name="Kim H."/>
            <person name="Bae S."/>
            <person name="Joh K."/>
        </authorList>
    </citation>
    <scope>NUCLEOTIDE SEQUENCE</scope>
    <source>
        <strain evidence="7">HMF5335</strain>
    </source>
</reference>
<dbReference type="PIRSF" id="PIRSF000105">
    <property type="entry name" value="HCDH"/>
    <property type="match status" value="1"/>
</dbReference>
<dbReference type="InterPro" id="IPR022694">
    <property type="entry name" value="3-OHacyl-CoA_DH"/>
</dbReference>
<dbReference type="RefSeq" id="WP_207364202.1">
    <property type="nucleotide sequence ID" value="NZ_JAFMYV010000003.1"/>
</dbReference>